<dbReference type="PROSITE" id="PS50975">
    <property type="entry name" value="ATP_GRASP"/>
    <property type="match status" value="1"/>
</dbReference>
<name>A0A0S7Y5C1_UNCSA</name>
<dbReference type="AlphaFoldDB" id="A0A0S7Y5C1"/>
<sequence>MRSWGKQKFQVGMVCIGSGKESRPSSAFLSDYTILPRELLYTEEGIQIIIEFLREFRASGVTCIEERIACWINDFQQEFPRDVDIWLPANDIIRDVVSKEKQIEVAHKVGFQVLPTYVVDKEGRSINQVLSDHYPLCLRPDDPAKIKPTFKVKLIYSEAELKKFIETLQKINCPVLAQPFMNLPNLVVHGARTVSGTSIGLEGFLVERKFEGVTLTIRPTMLSPELRDKCIDFTNHFKLTGNYHFEFLMDRVTDLTYFLEINNRLGGTTAKVYACGYDEPLLALQSYRVKGSNEIKIRNTVVSNKQALVKYLLYTIKGRLTPLDHPHERKPLTLLKTIYGFLRYRDEVVSFRDIRGSFALYLGNLRSYR</sequence>
<comment type="caution">
    <text evidence="3">The sequence shown here is derived from an EMBL/GenBank/DDBJ whole genome shotgun (WGS) entry which is preliminary data.</text>
</comment>
<evidence type="ECO:0000313" key="3">
    <source>
        <dbReference type="EMBL" id="KPJ69812.1"/>
    </source>
</evidence>
<evidence type="ECO:0000313" key="4">
    <source>
        <dbReference type="Proteomes" id="UP000051861"/>
    </source>
</evidence>
<dbReference type="GO" id="GO:0046872">
    <property type="term" value="F:metal ion binding"/>
    <property type="evidence" value="ECO:0007669"/>
    <property type="project" value="InterPro"/>
</dbReference>
<reference evidence="3 4" key="1">
    <citation type="journal article" date="2015" name="Microbiome">
        <title>Genomic resolution of linkages in carbon, nitrogen, and sulfur cycling among widespread estuary sediment bacteria.</title>
        <authorList>
            <person name="Baker B.J."/>
            <person name="Lazar C.S."/>
            <person name="Teske A.P."/>
            <person name="Dick G.J."/>
        </authorList>
    </citation>
    <scope>NUCLEOTIDE SEQUENCE [LARGE SCALE GENOMIC DNA]</scope>
    <source>
        <strain evidence="3">DG_54_3</strain>
    </source>
</reference>
<feature type="domain" description="ATP-grasp" evidence="2">
    <location>
        <begin position="103"/>
        <end position="288"/>
    </location>
</feature>
<dbReference type="InterPro" id="IPR011761">
    <property type="entry name" value="ATP-grasp"/>
</dbReference>
<dbReference type="GO" id="GO:0005524">
    <property type="term" value="F:ATP binding"/>
    <property type="evidence" value="ECO:0007669"/>
    <property type="project" value="UniProtKB-UniRule"/>
</dbReference>
<protein>
    <recommendedName>
        <fullName evidence="2">ATP-grasp domain-containing protein</fullName>
    </recommendedName>
</protein>
<gene>
    <name evidence="3" type="ORF">AMJ44_02230</name>
</gene>
<organism evidence="3 4">
    <name type="scientific">candidate division WOR-1 bacterium DG_54_3</name>
    <dbReference type="NCBI Taxonomy" id="1703775"/>
    <lineage>
        <taxon>Bacteria</taxon>
        <taxon>Bacillati</taxon>
        <taxon>Saganbacteria</taxon>
    </lineage>
</organism>
<keyword evidence="1" id="KW-0067">ATP-binding</keyword>
<dbReference type="Gene3D" id="3.30.470.20">
    <property type="entry name" value="ATP-grasp fold, B domain"/>
    <property type="match status" value="1"/>
</dbReference>
<dbReference type="EMBL" id="LIZX01000013">
    <property type="protein sequence ID" value="KPJ69812.1"/>
    <property type="molecule type" value="Genomic_DNA"/>
</dbReference>
<evidence type="ECO:0000256" key="1">
    <source>
        <dbReference type="PROSITE-ProRule" id="PRU00409"/>
    </source>
</evidence>
<keyword evidence="1" id="KW-0547">Nucleotide-binding</keyword>
<dbReference type="Proteomes" id="UP000051861">
    <property type="component" value="Unassembled WGS sequence"/>
</dbReference>
<evidence type="ECO:0000259" key="2">
    <source>
        <dbReference type="PROSITE" id="PS50975"/>
    </source>
</evidence>
<proteinExistence type="predicted"/>
<accession>A0A0S7Y5C1</accession>
<dbReference type="SUPFAM" id="SSF56059">
    <property type="entry name" value="Glutathione synthetase ATP-binding domain-like"/>
    <property type="match status" value="1"/>
</dbReference>